<gene>
    <name evidence="3" type="ORF">BKA55DRAFT_697865</name>
</gene>
<dbReference type="EMBL" id="JAGMUX010000030">
    <property type="protein sequence ID" value="KAH7213357.1"/>
    <property type="molecule type" value="Genomic_DNA"/>
</dbReference>
<evidence type="ECO:0000256" key="1">
    <source>
        <dbReference type="SAM" id="MobiDB-lite"/>
    </source>
</evidence>
<dbReference type="RefSeq" id="XP_046041805.1">
    <property type="nucleotide sequence ID" value="XM_046200451.1"/>
</dbReference>
<evidence type="ECO:0000313" key="4">
    <source>
        <dbReference type="Proteomes" id="UP000720189"/>
    </source>
</evidence>
<dbReference type="InterPro" id="IPR025676">
    <property type="entry name" value="Clr5_dom"/>
</dbReference>
<dbReference type="GeneID" id="70230405"/>
<sequence>MAQNPPGVSAYSRQQWQATHPIFRNIYMDQGYSLEKTMMVLELVYNFNATEGAFRNQIKRNWRDCATNNGVARVKRTRPKSIKVMFPDLPDFIASLAVGTAPRSLSFQRYESHVRVLLSLDKYTKGFFDTLPPQPPPQNNGAEEDANSAQKKEKEQKPTIGARWCRALSLCQEISILPQKKNDFIVFSNLVKDHGSKKAAKEEGIKEMKNTVTSILNDKVFTKLEVNEKESSPKDLPALWSICRVLRGLSSQLGHSEDSEALLMRLFLGELRESFAQITHGSNTEMRRALEHLRDVPPADFKDIARISCLCSARALSSRLEPHDPVVLEAWADYYQHHDRSKLRKDVFLDHYKRAYEEAKVKYRTTKDKPYNERKLLILIKYSYVAHYICHDNDLSYQLASELWDQTGASLSGEDPPEFWSVKVQGMAQAAKIQALLCYVKHEDKLKRYEDLRKKIHKYNLVNKRARHRYRREVLQERQKCHERGYLPPYDPESQFVFRLQEVVQKLVLSPDLGFQLLATELHDLFATLLNTETLTMENLRVAVTKLHASNDQDCQLLAAGLYDQLASIASACSKDVNSVLRSAESLFKKAEDSPLTEMEESNLKRYLAIKRQERRLQGKECRLEAKGLRRLVVDFDNFVDI</sequence>
<dbReference type="OrthoDB" id="5074980at2759"/>
<comment type="caution">
    <text evidence="3">The sequence shown here is derived from an EMBL/GenBank/DDBJ whole genome shotgun (WGS) entry which is preliminary data.</text>
</comment>
<dbReference type="AlphaFoldDB" id="A0A9P9FXF6"/>
<dbReference type="Proteomes" id="UP000720189">
    <property type="component" value="Unassembled WGS sequence"/>
</dbReference>
<reference evidence="3" key="1">
    <citation type="journal article" date="2021" name="Nat. Commun.">
        <title>Genetic determinants of endophytism in the Arabidopsis root mycobiome.</title>
        <authorList>
            <person name="Mesny F."/>
            <person name="Miyauchi S."/>
            <person name="Thiergart T."/>
            <person name="Pickel B."/>
            <person name="Atanasova L."/>
            <person name="Karlsson M."/>
            <person name="Huettel B."/>
            <person name="Barry K.W."/>
            <person name="Haridas S."/>
            <person name="Chen C."/>
            <person name="Bauer D."/>
            <person name="Andreopoulos W."/>
            <person name="Pangilinan J."/>
            <person name="LaButti K."/>
            <person name="Riley R."/>
            <person name="Lipzen A."/>
            <person name="Clum A."/>
            <person name="Drula E."/>
            <person name="Henrissat B."/>
            <person name="Kohler A."/>
            <person name="Grigoriev I.V."/>
            <person name="Martin F.M."/>
            <person name="Hacquard S."/>
        </authorList>
    </citation>
    <scope>NUCLEOTIDE SEQUENCE</scope>
    <source>
        <strain evidence="3">MPI-CAGE-AT-0023</strain>
    </source>
</reference>
<protein>
    <recommendedName>
        <fullName evidence="2">Clr5 domain-containing protein</fullName>
    </recommendedName>
</protein>
<proteinExistence type="predicted"/>
<feature type="region of interest" description="Disordered" evidence="1">
    <location>
        <begin position="129"/>
        <end position="158"/>
    </location>
</feature>
<evidence type="ECO:0000259" key="2">
    <source>
        <dbReference type="Pfam" id="PF14420"/>
    </source>
</evidence>
<feature type="domain" description="Clr5" evidence="2">
    <location>
        <begin position="13"/>
        <end position="62"/>
    </location>
</feature>
<evidence type="ECO:0000313" key="3">
    <source>
        <dbReference type="EMBL" id="KAH7213357.1"/>
    </source>
</evidence>
<keyword evidence="4" id="KW-1185">Reference proteome</keyword>
<accession>A0A9P9FXF6</accession>
<name>A0A9P9FXF6_FUSRE</name>
<dbReference type="Pfam" id="PF14420">
    <property type="entry name" value="Clr5"/>
    <property type="match status" value="1"/>
</dbReference>
<organism evidence="3 4">
    <name type="scientific">Fusarium redolens</name>
    <dbReference type="NCBI Taxonomy" id="48865"/>
    <lineage>
        <taxon>Eukaryota</taxon>
        <taxon>Fungi</taxon>
        <taxon>Dikarya</taxon>
        <taxon>Ascomycota</taxon>
        <taxon>Pezizomycotina</taxon>
        <taxon>Sordariomycetes</taxon>
        <taxon>Hypocreomycetidae</taxon>
        <taxon>Hypocreales</taxon>
        <taxon>Nectriaceae</taxon>
        <taxon>Fusarium</taxon>
        <taxon>Fusarium redolens species complex</taxon>
    </lineage>
</organism>